<accession>A0A8H8UJ74</accession>
<sequence length="614" mass="66865">MVDSGVSGARLQEDGGRNGDGKVCHGTEGMHDDVGVGKGNNREAPPRKERVRQPFLPPPSSLHPHSPPRNVCETTGAIDSHQEDRFGEAQVSFWISGAKALTSLSGAHHVPLSPPGVTTPTPTIPPVSPLSVYKFYKMESPNRTQSSNTDAGLKRKRTPDDVGRPRPSVGNVTQINYLVKSRAERLQLIDGGADTFGEVLGMIDDYEGVLQRHESLAANLGAKLVGPLLLKSLEKLFDGPIKAFGMETSPATWLDIVTFARTNPADFFLSDSSVPGVRTCRFWIKGAQIEISEDDYRLIVSRGPERMIPTQPIPEDESAELGTLNILETRLAMLIKKADAVASKARQLNYHLKGRKAAVMSRQPAAAAAETSPEAHTFSPQPFAAINTTRLSNVPSNDATNIQQQLLEQFLTGDRGRSMPPQSRGKASRASDAASQYIFNGTPDADTRRMSHPHTSSEDGMEGHYRLLMAAKIEKLARGDPIYPPCDRCRRLKFDCTKHLTACSACTKKHAKCSWRDIQEGELEFMPHIPIPGELRLLGENGYGTSPIDEHANPGQRPFEGIPSGPVFHQSAPEAHMSPQQMEQPNPEHRPDQLSNDHATLTQIASAAAAAGVR</sequence>
<feature type="compositionally biased region" description="Basic and acidic residues" evidence="2">
    <location>
        <begin position="445"/>
        <end position="460"/>
    </location>
</feature>
<feature type="region of interest" description="Disordered" evidence="2">
    <location>
        <begin position="139"/>
        <end position="168"/>
    </location>
</feature>
<feature type="region of interest" description="Disordered" evidence="2">
    <location>
        <begin position="1"/>
        <end position="74"/>
    </location>
</feature>
<evidence type="ECO:0000313" key="3">
    <source>
        <dbReference type="EMBL" id="TVY46338.1"/>
    </source>
</evidence>
<organism evidence="3 4">
    <name type="scientific">Lachnellula occidentalis</name>
    <dbReference type="NCBI Taxonomy" id="215460"/>
    <lineage>
        <taxon>Eukaryota</taxon>
        <taxon>Fungi</taxon>
        <taxon>Dikarya</taxon>
        <taxon>Ascomycota</taxon>
        <taxon>Pezizomycotina</taxon>
        <taxon>Leotiomycetes</taxon>
        <taxon>Helotiales</taxon>
        <taxon>Lachnaceae</taxon>
        <taxon>Lachnellula</taxon>
    </lineage>
</organism>
<feature type="region of interest" description="Disordered" evidence="2">
    <location>
        <begin position="549"/>
        <end position="599"/>
    </location>
</feature>
<feature type="region of interest" description="Disordered" evidence="2">
    <location>
        <begin position="411"/>
        <end position="433"/>
    </location>
</feature>
<dbReference type="GO" id="GO:0000981">
    <property type="term" value="F:DNA-binding transcription factor activity, RNA polymerase II-specific"/>
    <property type="evidence" value="ECO:0007669"/>
    <property type="project" value="InterPro"/>
</dbReference>
<comment type="caution">
    <text evidence="3">The sequence shown here is derived from an EMBL/GenBank/DDBJ whole genome shotgun (WGS) entry which is preliminary data.</text>
</comment>
<dbReference type="GO" id="GO:0008270">
    <property type="term" value="F:zinc ion binding"/>
    <property type="evidence" value="ECO:0007669"/>
    <property type="project" value="InterPro"/>
</dbReference>
<dbReference type="EMBL" id="QGMI01000154">
    <property type="protein sequence ID" value="TVY46338.1"/>
    <property type="molecule type" value="Genomic_DNA"/>
</dbReference>
<name>A0A8H8UJ74_9HELO</name>
<dbReference type="Proteomes" id="UP000443090">
    <property type="component" value="Unassembled WGS sequence"/>
</dbReference>
<keyword evidence="4" id="KW-1185">Reference proteome</keyword>
<feature type="region of interest" description="Disordered" evidence="2">
    <location>
        <begin position="441"/>
        <end position="460"/>
    </location>
</feature>
<dbReference type="InterPro" id="IPR036864">
    <property type="entry name" value="Zn2-C6_fun-type_DNA-bd_sf"/>
</dbReference>
<evidence type="ECO:0000256" key="2">
    <source>
        <dbReference type="SAM" id="MobiDB-lite"/>
    </source>
</evidence>
<evidence type="ECO:0000256" key="1">
    <source>
        <dbReference type="ARBA" id="ARBA00023242"/>
    </source>
</evidence>
<dbReference type="OrthoDB" id="5422841at2759"/>
<protein>
    <recommendedName>
        <fullName evidence="5">Zn(2)-C6 fungal-type domain-containing protein</fullName>
    </recommendedName>
</protein>
<dbReference type="AlphaFoldDB" id="A0A8H8UJ74"/>
<feature type="compositionally biased region" description="Pro residues" evidence="2">
    <location>
        <begin position="55"/>
        <end position="67"/>
    </location>
</feature>
<evidence type="ECO:0000313" key="4">
    <source>
        <dbReference type="Proteomes" id="UP000443090"/>
    </source>
</evidence>
<dbReference type="CDD" id="cd00067">
    <property type="entry name" value="GAL4"/>
    <property type="match status" value="1"/>
</dbReference>
<dbReference type="SUPFAM" id="SSF57701">
    <property type="entry name" value="Zn2/Cys6 DNA-binding domain"/>
    <property type="match status" value="1"/>
</dbReference>
<keyword evidence="1" id="KW-0539">Nucleus</keyword>
<feature type="compositionally biased region" description="Polar residues" evidence="2">
    <location>
        <begin position="141"/>
        <end position="150"/>
    </location>
</feature>
<feature type="compositionally biased region" description="Basic and acidic residues" evidence="2">
    <location>
        <begin position="11"/>
        <end position="52"/>
    </location>
</feature>
<gene>
    <name evidence="3" type="ORF">LOCC1_G004257</name>
</gene>
<evidence type="ECO:0008006" key="5">
    <source>
        <dbReference type="Google" id="ProtNLM"/>
    </source>
</evidence>
<reference evidence="3 4" key="1">
    <citation type="submission" date="2018-05" db="EMBL/GenBank/DDBJ databases">
        <title>Genome sequencing and assembly of the regulated plant pathogen Lachnellula willkommii and related sister species for the development of diagnostic species identification markers.</title>
        <authorList>
            <person name="Giroux E."/>
            <person name="Bilodeau G."/>
        </authorList>
    </citation>
    <scope>NUCLEOTIDE SEQUENCE [LARGE SCALE GENOMIC DNA]</scope>
    <source>
        <strain evidence="3 4">CBS 160.35</strain>
    </source>
</reference>
<dbReference type="InterPro" id="IPR001138">
    <property type="entry name" value="Zn2Cys6_DnaBD"/>
</dbReference>
<proteinExistence type="predicted"/>